<name>A0A9P4GY80_9PLEO</name>
<feature type="transmembrane region" description="Helical" evidence="1">
    <location>
        <begin position="142"/>
        <end position="165"/>
    </location>
</feature>
<dbReference type="EMBL" id="ML978282">
    <property type="protein sequence ID" value="KAF2024848.1"/>
    <property type="molecule type" value="Genomic_DNA"/>
</dbReference>
<feature type="transmembrane region" description="Helical" evidence="1">
    <location>
        <begin position="7"/>
        <end position="30"/>
    </location>
</feature>
<comment type="caution">
    <text evidence="2">The sequence shown here is derived from an EMBL/GenBank/DDBJ whole genome shotgun (WGS) entry which is preliminary data.</text>
</comment>
<keyword evidence="1" id="KW-0812">Transmembrane</keyword>
<keyword evidence="1" id="KW-0472">Membrane</keyword>
<feature type="transmembrane region" description="Helical" evidence="1">
    <location>
        <begin position="172"/>
        <end position="200"/>
    </location>
</feature>
<reference evidence="2" key="1">
    <citation type="journal article" date="2020" name="Stud. Mycol.">
        <title>101 Dothideomycetes genomes: a test case for predicting lifestyles and emergence of pathogens.</title>
        <authorList>
            <person name="Haridas S."/>
            <person name="Albert R."/>
            <person name="Binder M."/>
            <person name="Bloem J."/>
            <person name="Labutti K."/>
            <person name="Salamov A."/>
            <person name="Andreopoulos B."/>
            <person name="Baker S."/>
            <person name="Barry K."/>
            <person name="Bills G."/>
            <person name="Bluhm B."/>
            <person name="Cannon C."/>
            <person name="Castanera R."/>
            <person name="Culley D."/>
            <person name="Daum C."/>
            <person name="Ezra D."/>
            <person name="Gonzalez J."/>
            <person name="Henrissat B."/>
            <person name="Kuo A."/>
            <person name="Liang C."/>
            <person name="Lipzen A."/>
            <person name="Lutzoni F."/>
            <person name="Magnuson J."/>
            <person name="Mondo S."/>
            <person name="Nolan M."/>
            <person name="Ohm R."/>
            <person name="Pangilinan J."/>
            <person name="Park H.-J."/>
            <person name="Ramirez L."/>
            <person name="Alfaro M."/>
            <person name="Sun H."/>
            <person name="Tritt A."/>
            <person name="Yoshinaga Y."/>
            <person name="Zwiers L.-H."/>
            <person name="Turgeon B."/>
            <person name="Goodwin S."/>
            <person name="Spatafora J."/>
            <person name="Crous P."/>
            <person name="Grigoriev I."/>
        </authorList>
    </citation>
    <scope>NUCLEOTIDE SEQUENCE</scope>
    <source>
        <strain evidence="2">CBS 110217</strain>
    </source>
</reference>
<dbReference type="GO" id="GO:0005886">
    <property type="term" value="C:plasma membrane"/>
    <property type="evidence" value="ECO:0007669"/>
    <property type="project" value="InterPro"/>
</dbReference>
<accession>A0A9P4GY80</accession>
<dbReference type="PANTHER" id="PTHR28019:SF3">
    <property type="entry name" value="INTEGRAL MEMBRANE PROTEIN (AFU_ORTHOLOGUE AFUA_6G07470)"/>
    <property type="match status" value="1"/>
</dbReference>
<keyword evidence="1" id="KW-1133">Transmembrane helix</keyword>
<dbReference type="PANTHER" id="PTHR28019">
    <property type="entry name" value="CELL MEMBRANE PROTEIN YLR413W-RELATED"/>
    <property type="match status" value="1"/>
</dbReference>
<dbReference type="GO" id="GO:0051285">
    <property type="term" value="C:cell cortex of cell tip"/>
    <property type="evidence" value="ECO:0007669"/>
    <property type="project" value="TreeGrafter"/>
</dbReference>
<proteinExistence type="predicted"/>
<evidence type="ECO:0000256" key="1">
    <source>
        <dbReference type="SAM" id="Phobius"/>
    </source>
</evidence>
<dbReference type="AlphaFoldDB" id="A0A9P4GY80"/>
<dbReference type="Proteomes" id="UP000799777">
    <property type="component" value="Unassembled WGS sequence"/>
</dbReference>
<keyword evidence="3" id="KW-1185">Reference proteome</keyword>
<evidence type="ECO:0000313" key="2">
    <source>
        <dbReference type="EMBL" id="KAF2024848.1"/>
    </source>
</evidence>
<dbReference type="InterPro" id="IPR052413">
    <property type="entry name" value="SUR7_domain"/>
</dbReference>
<feature type="transmembrane region" description="Helical" evidence="1">
    <location>
        <begin position="220"/>
        <end position="239"/>
    </location>
</feature>
<dbReference type="GO" id="GO:0031505">
    <property type="term" value="P:fungal-type cell wall organization"/>
    <property type="evidence" value="ECO:0007669"/>
    <property type="project" value="TreeGrafter"/>
</dbReference>
<sequence length="247" mass="26509">MGKAARAACIFTPMALTTASLICLVLVMVAQLSNNNKAPLTSADTSRFAASDEANTKKDLLAALSGSISSKTLKDFYLVGLWSYCEGDSGNGIEDITYCSSPTTKFWFDPTDVWGLKTTSVQNVLGDGLQKGLDAYRRVVGWMIWTFIIATTLTAAEFVTCFFTCVTRKASLLTLILSITSSVFVIVAATIVTAAYGVLAGIFNTALESYNLKFSLGKEALLILWLGVALRVASGPFWLPTVCCCKP</sequence>
<dbReference type="OrthoDB" id="4480814at2759"/>
<dbReference type="Pfam" id="PF06687">
    <property type="entry name" value="SUR7"/>
    <property type="match status" value="1"/>
</dbReference>
<dbReference type="InterPro" id="IPR009571">
    <property type="entry name" value="SUR7/Rim9-like_fungi"/>
</dbReference>
<gene>
    <name evidence="2" type="ORF">EK21DRAFT_104381</name>
</gene>
<evidence type="ECO:0000313" key="3">
    <source>
        <dbReference type="Proteomes" id="UP000799777"/>
    </source>
</evidence>
<organism evidence="2 3">
    <name type="scientific">Setomelanomma holmii</name>
    <dbReference type="NCBI Taxonomy" id="210430"/>
    <lineage>
        <taxon>Eukaryota</taxon>
        <taxon>Fungi</taxon>
        <taxon>Dikarya</taxon>
        <taxon>Ascomycota</taxon>
        <taxon>Pezizomycotina</taxon>
        <taxon>Dothideomycetes</taxon>
        <taxon>Pleosporomycetidae</taxon>
        <taxon>Pleosporales</taxon>
        <taxon>Pleosporineae</taxon>
        <taxon>Phaeosphaeriaceae</taxon>
        <taxon>Setomelanomma</taxon>
    </lineage>
</organism>
<protein>
    <submittedName>
        <fullName evidence="2">Uncharacterized protein</fullName>
    </submittedName>
</protein>